<evidence type="ECO:0000313" key="3">
    <source>
        <dbReference type="Proteomes" id="UP000257109"/>
    </source>
</evidence>
<dbReference type="OrthoDB" id="1934635at2759"/>
<evidence type="ECO:0000256" key="1">
    <source>
        <dbReference type="SAM" id="Phobius"/>
    </source>
</evidence>
<dbReference type="AlphaFoldDB" id="A0A371GYX8"/>
<dbReference type="Gene3D" id="3.10.10.10">
    <property type="entry name" value="HIV Type 1 Reverse Transcriptase, subunit A, domain 1"/>
    <property type="match status" value="1"/>
</dbReference>
<keyword evidence="3" id="KW-1185">Reference proteome</keyword>
<feature type="transmembrane region" description="Helical" evidence="1">
    <location>
        <begin position="69"/>
        <end position="91"/>
    </location>
</feature>
<protein>
    <submittedName>
        <fullName evidence="2">Uncharacterized protein</fullName>
    </submittedName>
</protein>
<dbReference type="Proteomes" id="UP000257109">
    <property type="component" value="Unassembled WGS sequence"/>
</dbReference>
<dbReference type="InterPro" id="IPR043502">
    <property type="entry name" value="DNA/RNA_pol_sf"/>
</dbReference>
<name>A0A371GYX8_MUCPR</name>
<keyword evidence="1" id="KW-1133">Transmembrane helix</keyword>
<organism evidence="2 3">
    <name type="scientific">Mucuna pruriens</name>
    <name type="common">Velvet bean</name>
    <name type="synonym">Dolichos pruriens</name>
    <dbReference type="NCBI Taxonomy" id="157652"/>
    <lineage>
        <taxon>Eukaryota</taxon>
        <taxon>Viridiplantae</taxon>
        <taxon>Streptophyta</taxon>
        <taxon>Embryophyta</taxon>
        <taxon>Tracheophyta</taxon>
        <taxon>Spermatophyta</taxon>
        <taxon>Magnoliopsida</taxon>
        <taxon>eudicotyledons</taxon>
        <taxon>Gunneridae</taxon>
        <taxon>Pentapetalae</taxon>
        <taxon>rosids</taxon>
        <taxon>fabids</taxon>
        <taxon>Fabales</taxon>
        <taxon>Fabaceae</taxon>
        <taxon>Papilionoideae</taxon>
        <taxon>50 kb inversion clade</taxon>
        <taxon>NPAAA clade</taxon>
        <taxon>indigoferoid/millettioid clade</taxon>
        <taxon>Phaseoleae</taxon>
        <taxon>Mucuna</taxon>
    </lineage>
</organism>
<reference evidence="2" key="1">
    <citation type="submission" date="2018-05" db="EMBL/GenBank/DDBJ databases">
        <title>Draft genome of Mucuna pruriens seed.</title>
        <authorList>
            <person name="Nnadi N.E."/>
            <person name="Vos R."/>
            <person name="Hasami M.H."/>
            <person name="Devisetty U.K."/>
            <person name="Aguiy J.C."/>
        </authorList>
    </citation>
    <scope>NUCLEOTIDE SEQUENCE [LARGE SCALE GENOMIC DNA]</scope>
    <source>
        <strain evidence="2">JCA_2017</strain>
    </source>
</reference>
<dbReference type="PANTHER" id="PTHR35046">
    <property type="entry name" value="ZINC KNUCKLE (CCHC-TYPE) FAMILY PROTEIN"/>
    <property type="match status" value="1"/>
</dbReference>
<dbReference type="EMBL" id="QJKJ01004058">
    <property type="protein sequence ID" value="RDX95721.1"/>
    <property type="molecule type" value="Genomic_DNA"/>
</dbReference>
<feature type="transmembrane region" description="Helical" evidence="1">
    <location>
        <begin position="7"/>
        <end position="28"/>
    </location>
</feature>
<dbReference type="PANTHER" id="PTHR35046:SF26">
    <property type="entry name" value="RNA-DIRECTED DNA POLYMERASE"/>
    <property type="match status" value="1"/>
</dbReference>
<keyword evidence="1" id="KW-0812">Transmembrane</keyword>
<feature type="non-terminal residue" evidence="2">
    <location>
        <position position="1"/>
    </location>
</feature>
<keyword evidence="1" id="KW-0472">Membrane</keyword>
<sequence length="157" mass="18290">MVMNKQVSLTFTLGKYMTGFYVMSFSYVHMGQKVTLKPLSPREREEGKKALIASRREVKRVLLARREPIYLLPINMCFHVASLLFVFLAWFREMLESFKDLFPNGIPRSLPPIRGIEHHIDFTLGATFPNREAYRANPEESREIQQQVGKLVEKGWV</sequence>
<accession>A0A371GYX8</accession>
<gene>
    <name evidence="2" type="ORF">CR513_21722</name>
</gene>
<proteinExistence type="predicted"/>
<evidence type="ECO:0000313" key="2">
    <source>
        <dbReference type="EMBL" id="RDX95721.1"/>
    </source>
</evidence>
<dbReference type="SUPFAM" id="SSF56672">
    <property type="entry name" value="DNA/RNA polymerases"/>
    <property type="match status" value="1"/>
</dbReference>
<comment type="caution">
    <text evidence="2">The sequence shown here is derived from an EMBL/GenBank/DDBJ whole genome shotgun (WGS) entry which is preliminary data.</text>
</comment>